<proteinExistence type="predicted"/>
<gene>
    <name evidence="8" type="ORF">ACFPLB_13150</name>
</gene>
<dbReference type="PANTHER" id="PTHR22726">
    <property type="entry name" value="METALLOENDOPEPTIDASE OMA1"/>
    <property type="match status" value="1"/>
</dbReference>
<dbReference type="Pfam" id="PF13432">
    <property type="entry name" value="TPR_16"/>
    <property type="match status" value="1"/>
</dbReference>
<dbReference type="EMBL" id="JBHSLL010000046">
    <property type="protein sequence ID" value="MFC5386907.1"/>
    <property type="molecule type" value="Genomic_DNA"/>
</dbReference>
<dbReference type="RefSeq" id="WP_378230343.1">
    <property type="nucleotide sequence ID" value="NZ_JBHSLL010000046.1"/>
</dbReference>
<dbReference type="PANTHER" id="PTHR22726:SF1">
    <property type="entry name" value="METALLOENDOPEPTIDASE OMA1, MITOCHONDRIAL"/>
    <property type="match status" value="1"/>
</dbReference>
<keyword evidence="4 8" id="KW-0378">Hydrolase</keyword>
<dbReference type="InterPro" id="IPR011990">
    <property type="entry name" value="TPR-like_helical_dom_sf"/>
</dbReference>
<evidence type="ECO:0000256" key="1">
    <source>
        <dbReference type="ARBA" id="ARBA00001947"/>
    </source>
</evidence>
<dbReference type="EC" id="3.4.24.-" evidence="8"/>
<evidence type="ECO:0000256" key="3">
    <source>
        <dbReference type="ARBA" id="ARBA00022723"/>
    </source>
</evidence>
<name>A0ABW0H1A7_9HYPH</name>
<evidence type="ECO:0000256" key="2">
    <source>
        <dbReference type="ARBA" id="ARBA00022670"/>
    </source>
</evidence>
<keyword evidence="5" id="KW-0862">Zinc</keyword>
<dbReference type="Gene3D" id="3.30.2010.10">
    <property type="entry name" value="Metalloproteases ('zincins'), catalytic domain"/>
    <property type="match status" value="1"/>
</dbReference>
<keyword evidence="9" id="KW-1185">Reference proteome</keyword>
<dbReference type="SUPFAM" id="SSF48452">
    <property type="entry name" value="TPR-like"/>
    <property type="match status" value="1"/>
</dbReference>
<evidence type="ECO:0000313" key="8">
    <source>
        <dbReference type="EMBL" id="MFC5386907.1"/>
    </source>
</evidence>
<evidence type="ECO:0000256" key="5">
    <source>
        <dbReference type="ARBA" id="ARBA00022833"/>
    </source>
</evidence>
<dbReference type="CDD" id="cd07324">
    <property type="entry name" value="M48C_Oma1-like"/>
    <property type="match status" value="1"/>
</dbReference>
<comment type="cofactor">
    <cofactor evidence="1">
        <name>Zn(2+)</name>
        <dbReference type="ChEBI" id="CHEBI:29105"/>
    </cofactor>
</comment>
<organism evidence="8 9">
    <name type="scientific">Aquamicrobium segne</name>
    <dbReference type="NCBI Taxonomy" id="469547"/>
    <lineage>
        <taxon>Bacteria</taxon>
        <taxon>Pseudomonadati</taxon>
        <taxon>Pseudomonadota</taxon>
        <taxon>Alphaproteobacteria</taxon>
        <taxon>Hyphomicrobiales</taxon>
        <taxon>Phyllobacteriaceae</taxon>
        <taxon>Aquamicrobium</taxon>
    </lineage>
</organism>
<dbReference type="GO" id="GO:0008237">
    <property type="term" value="F:metallopeptidase activity"/>
    <property type="evidence" value="ECO:0007669"/>
    <property type="project" value="UniProtKB-KW"/>
</dbReference>
<feature type="domain" description="Peptidase M48" evidence="7">
    <location>
        <begin position="54"/>
        <end position="248"/>
    </location>
</feature>
<dbReference type="Gene3D" id="1.25.40.10">
    <property type="entry name" value="Tetratricopeptide repeat domain"/>
    <property type="match status" value="1"/>
</dbReference>
<sequence length="471" mass="50481">MTNLPVKNIHFLAKIAPASFSKAVAALSIGAALLVSTCAQGFAQGIPVVRDAEIEALVRDYSRPIFNAAGLSKSGIQIVLVNDKSFNAFVAGRRMFINTGALMQAETPNEIIGVIAHEAGHLAGGHQQRLRDQIARSQTMAIIAGLLGAGAIVAGGATDNRGLAGAGIGLATGGSEAARRSLLSYQRGEEMAADRSAITYLDKTGQSGRGMLTTFQRFQSALSLSGARVDPYRISHPMPQDRISNLQTLIQKSPNYNKTDSAALQQRHDMARFKIAAYTQGQAAVSRMMSKSRGSLAAQYGDAQLTYLNGNLRSAQSKTDALLKAQPKNPYFHELRGDILMKAGRPKEAVNAYGKAIQYDQAKSGLLPVMQGQALLAIGTPDAVKQAIAQINKGLARDRENISAYRYLAQAYGMTGNVAEAELATAEGHYYSARYRDAAIFAARAQTRLKPKSPAWMRAQDIINQGKSARR</sequence>
<dbReference type="Pfam" id="PF01435">
    <property type="entry name" value="Peptidase_M48"/>
    <property type="match status" value="1"/>
</dbReference>
<dbReference type="Proteomes" id="UP001596016">
    <property type="component" value="Unassembled WGS sequence"/>
</dbReference>
<evidence type="ECO:0000256" key="6">
    <source>
        <dbReference type="ARBA" id="ARBA00023049"/>
    </source>
</evidence>
<protein>
    <submittedName>
        <fullName evidence="8">M48 family metalloprotease</fullName>
        <ecNumber evidence="8">3.4.24.-</ecNumber>
    </submittedName>
</protein>
<comment type="caution">
    <text evidence="8">The sequence shown here is derived from an EMBL/GenBank/DDBJ whole genome shotgun (WGS) entry which is preliminary data.</text>
</comment>
<keyword evidence="3" id="KW-0479">Metal-binding</keyword>
<evidence type="ECO:0000256" key="4">
    <source>
        <dbReference type="ARBA" id="ARBA00022801"/>
    </source>
</evidence>
<dbReference type="InterPro" id="IPR001915">
    <property type="entry name" value="Peptidase_M48"/>
</dbReference>
<accession>A0ABW0H1A7</accession>
<dbReference type="InterPro" id="IPR051156">
    <property type="entry name" value="Mito/Outer_Membr_Metalloprot"/>
</dbReference>
<reference evidence="9" key="1">
    <citation type="journal article" date="2019" name="Int. J. Syst. Evol. Microbiol.">
        <title>The Global Catalogue of Microorganisms (GCM) 10K type strain sequencing project: providing services to taxonomists for standard genome sequencing and annotation.</title>
        <authorList>
            <consortium name="The Broad Institute Genomics Platform"/>
            <consortium name="The Broad Institute Genome Sequencing Center for Infectious Disease"/>
            <person name="Wu L."/>
            <person name="Ma J."/>
        </authorList>
    </citation>
    <scope>NUCLEOTIDE SEQUENCE [LARGE SCALE GENOMIC DNA]</scope>
    <source>
        <strain evidence="9">CGMCC 4.1415</strain>
    </source>
</reference>
<keyword evidence="2" id="KW-0645">Protease</keyword>
<evidence type="ECO:0000259" key="7">
    <source>
        <dbReference type="Pfam" id="PF01435"/>
    </source>
</evidence>
<keyword evidence="6 8" id="KW-0482">Metalloprotease</keyword>
<evidence type="ECO:0000313" key="9">
    <source>
        <dbReference type="Proteomes" id="UP001596016"/>
    </source>
</evidence>